<evidence type="ECO:0000313" key="2">
    <source>
        <dbReference type="Proteomes" id="UP001212997"/>
    </source>
</evidence>
<dbReference type="Proteomes" id="UP001212997">
    <property type="component" value="Unassembled WGS sequence"/>
</dbReference>
<comment type="caution">
    <text evidence="1">The sequence shown here is derived from an EMBL/GenBank/DDBJ whole genome shotgun (WGS) entry which is preliminary data.</text>
</comment>
<organism evidence="1 2">
    <name type="scientific">Meripilus lineatus</name>
    <dbReference type="NCBI Taxonomy" id="2056292"/>
    <lineage>
        <taxon>Eukaryota</taxon>
        <taxon>Fungi</taxon>
        <taxon>Dikarya</taxon>
        <taxon>Basidiomycota</taxon>
        <taxon>Agaricomycotina</taxon>
        <taxon>Agaricomycetes</taxon>
        <taxon>Polyporales</taxon>
        <taxon>Meripilaceae</taxon>
        <taxon>Meripilus</taxon>
    </lineage>
</organism>
<keyword evidence="2" id="KW-1185">Reference proteome</keyword>
<dbReference type="EMBL" id="JANAWD010000799">
    <property type="protein sequence ID" value="KAJ3475788.1"/>
    <property type="molecule type" value="Genomic_DNA"/>
</dbReference>
<protein>
    <submittedName>
        <fullName evidence="1">Uncharacterized protein</fullName>
    </submittedName>
</protein>
<name>A0AAD5URJ4_9APHY</name>
<sequence>MWFTFRAGIYSHPYSRLVELEIASRFMVPFLHDLTLLDKKAKSAVQALDIPLLRRAIARLDDDLSVALDTLSSATYRPVGILPIETQIQMLATIQGEMGALERGLEMMMGALAKLERTREEAIALGRKASDSKGGA</sequence>
<accession>A0AAD5URJ4</accession>
<evidence type="ECO:0000313" key="1">
    <source>
        <dbReference type="EMBL" id="KAJ3475788.1"/>
    </source>
</evidence>
<dbReference type="AlphaFoldDB" id="A0AAD5URJ4"/>
<reference evidence="1" key="1">
    <citation type="submission" date="2022-07" db="EMBL/GenBank/DDBJ databases">
        <title>Genome Sequence of Physisporinus lineatus.</title>
        <authorList>
            <person name="Buettner E."/>
        </authorList>
    </citation>
    <scope>NUCLEOTIDE SEQUENCE</scope>
    <source>
        <strain evidence="1">VT162</strain>
    </source>
</reference>
<gene>
    <name evidence="1" type="ORF">NLI96_g11607</name>
</gene>
<proteinExistence type="predicted"/>